<dbReference type="FunFam" id="1.10.8.710:FF:000004">
    <property type="entry name" value="Dynein axonemal heavy chain 6"/>
    <property type="match status" value="1"/>
</dbReference>
<dbReference type="Gene3D" id="3.40.50.300">
    <property type="entry name" value="P-loop containing nucleotide triphosphate hydrolases"/>
    <property type="match status" value="5"/>
</dbReference>
<dbReference type="RefSeq" id="XP_003057104.1">
    <property type="nucleotide sequence ID" value="XM_003057058.1"/>
</dbReference>
<dbReference type="GO" id="GO:0051959">
    <property type="term" value="F:dynein light intermediate chain binding"/>
    <property type="evidence" value="ECO:0007669"/>
    <property type="project" value="InterPro"/>
</dbReference>
<dbReference type="OrthoDB" id="5593012at2759"/>
<evidence type="ECO:0000256" key="4">
    <source>
        <dbReference type="ARBA" id="ARBA00022701"/>
    </source>
</evidence>
<dbReference type="FunFam" id="3.10.490.20:FF:000001">
    <property type="entry name" value="dynein heavy chain 7, axonemal"/>
    <property type="match status" value="1"/>
</dbReference>
<dbReference type="Pfam" id="PF08393">
    <property type="entry name" value="DHC_N2"/>
    <property type="match status" value="1"/>
</dbReference>
<dbReference type="InterPro" id="IPR054354">
    <property type="entry name" value="DYNC2H1-like_lid"/>
</dbReference>
<dbReference type="GO" id="GO:0005509">
    <property type="term" value="F:calcium ion binding"/>
    <property type="evidence" value="ECO:0007669"/>
    <property type="project" value="InterPro"/>
</dbReference>
<dbReference type="Gene3D" id="1.20.920.30">
    <property type="match status" value="1"/>
</dbReference>
<dbReference type="InterPro" id="IPR041658">
    <property type="entry name" value="AAA_lid_11"/>
</dbReference>
<dbReference type="InterPro" id="IPR013602">
    <property type="entry name" value="Dynein_heavy_linker"/>
</dbReference>
<dbReference type="InterPro" id="IPR035699">
    <property type="entry name" value="AAA_6"/>
</dbReference>
<dbReference type="InterPro" id="IPR018247">
    <property type="entry name" value="EF_Hand_1_Ca_BS"/>
</dbReference>
<feature type="compositionally biased region" description="Low complexity" evidence="17">
    <location>
        <begin position="3597"/>
        <end position="3614"/>
    </location>
</feature>
<dbReference type="GO" id="GO:0008569">
    <property type="term" value="F:minus-end-directed microtubule motor activity"/>
    <property type="evidence" value="ECO:0007669"/>
    <property type="project" value="InterPro"/>
</dbReference>
<dbReference type="FunFam" id="1.10.8.1220:FF:000001">
    <property type="entry name" value="Dynein axonemal heavy chain 5"/>
    <property type="match status" value="1"/>
</dbReference>
<dbReference type="Gene3D" id="1.10.8.1220">
    <property type="match status" value="1"/>
</dbReference>
<dbReference type="InterPro" id="IPR026983">
    <property type="entry name" value="DHC"/>
</dbReference>
<dbReference type="InterPro" id="IPR042219">
    <property type="entry name" value="AAA_lid_11_sf"/>
</dbReference>
<dbReference type="Pfam" id="PF22597">
    <property type="entry name" value="DYN_lid"/>
    <property type="match status" value="1"/>
</dbReference>
<accession>C1MNH2</accession>
<dbReference type="FunFam" id="3.40.50.300:FF:001328">
    <property type="entry name" value="Dynein heavy chain 6, axonemal"/>
    <property type="match status" value="1"/>
</dbReference>
<dbReference type="InterPro" id="IPR004273">
    <property type="entry name" value="Dynein_heavy_D6_P-loop"/>
</dbReference>
<dbReference type="InterPro" id="IPR024317">
    <property type="entry name" value="Dynein_heavy_chain_D4_dom"/>
</dbReference>
<dbReference type="Gene3D" id="3.20.180.20">
    <property type="entry name" value="Dynein heavy chain, N-terminal domain 2"/>
    <property type="match status" value="1"/>
</dbReference>
<comment type="subcellular location">
    <subcellularLocation>
        <location evidence="1">Cytoplasm</location>
        <location evidence="1">Cytoskeleton</location>
        <location evidence="1">Flagellum axoneme</location>
    </subcellularLocation>
</comment>
<feature type="region of interest" description="Disordered" evidence="17">
    <location>
        <begin position="10"/>
        <end position="29"/>
    </location>
</feature>
<keyword evidence="15" id="KW-0966">Cell projection</keyword>
<feature type="region of interest" description="Disordered" evidence="17">
    <location>
        <begin position="36"/>
        <end position="116"/>
    </location>
</feature>
<dbReference type="GeneID" id="9682122"/>
<keyword evidence="13" id="KW-0505">Motor protein</keyword>
<dbReference type="SUPFAM" id="SSF52540">
    <property type="entry name" value="P-loop containing nucleoside triphosphate hydrolases"/>
    <property type="match status" value="4"/>
</dbReference>
<feature type="compositionally biased region" description="Acidic residues" evidence="17">
    <location>
        <begin position="674"/>
        <end position="687"/>
    </location>
</feature>
<evidence type="ECO:0000256" key="8">
    <source>
        <dbReference type="ARBA" id="ARBA00022840"/>
    </source>
</evidence>
<dbReference type="Gene3D" id="1.10.472.130">
    <property type="match status" value="1"/>
</dbReference>
<dbReference type="FunFam" id="3.20.180.20:FF:000003">
    <property type="entry name" value="Dynein heavy chain 12, axonemal"/>
    <property type="match status" value="1"/>
</dbReference>
<dbReference type="STRING" id="564608.C1MNH2"/>
<dbReference type="PANTHER" id="PTHR45703:SF38">
    <property type="entry name" value="DYNEINS HEAVY CHAIN"/>
    <property type="match status" value="1"/>
</dbReference>
<dbReference type="Pfam" id="PF17852">
    <property type="entry name" value="Dynein_AAA_lid"/>
    <property type="match status" value="1"/>
</dbReference>
<evidence type="ECO:0000313" key="20">
    <source>
        <dbReference type="Proteomes" id="UP000001876"/>
    </source>
</evidence>
<dbReference type="Gene3D" id="1.10.8.720">
    <property type="entry name" value="Region D6 of dynein motor"/>
    <property type="match status" value="1"/>
</dbReference>
<dbReference type="Gene3D" id="3.10.490.20">
    <property type="match status" value="1"/>
</dbReference>
<reference evidence="19 20" key="1">
    <citation type="journal article" date="2009" name="Science">
        <title>Green evolution and dynamic adaptations revealed by genomes of the marine picoeukaryotes Micromonas.</title>
        <authorList>
            <person name="Worden A.Z."/>
            <person name="Lee J.H."/>
            <person name="Mock T."/>
            <person name="Rouze P."/>
            <person name="Simmons M.P."/>
            <person name="Aerts A.L."/>
            <person name="Allen A.E."/>
            <person name="Cuvelier M.L."/>
            <person name="Derelle E."/>
            <person name="Everett M.V."/>
            <person name="Foulon E."/>
            <person name="Grimwood J."/>
            <person name="Gundlach H."/>
            <person name="Henrissat B."/>
            <person name="Napoli C."/>
            <person name="McDonald S.M."/>
            <person name="Parker M.S."/>
            <person name="Rombauts S."/>
            <person name="Salamov A."/>
            <person name="Von Dassow P."/>
            <person name="Badger J.H."/>
            <person name="Coutinho P.M."/>
            <person name="Demir E."/>
            <person name="Dubchak I."/>
            <person name="Gentemann C."/>
            <person name="Eikrem W."/>
            <person name="Gready J.E."/>
            <person name="John U."/>
            <person name="Lanier W."/>
            <person name="Lindquist E.A."/>
            <person name="Lucas S."/>
            <person name="Mayer K.F."/>
            <person name="Moreau H."/>
            <person name="Not F."/>
            <person name="Otillar R."/>
            <person name="Panaud O."/>
            <person name="Pangilinan J."/>
            <person name="Paulsen I."/>
            <person name="Piegu B."/>
            <person name="Poliakov A."/>
            <person name="Robbens S."/>
            <person name="Schmutz J."/>
            <person name="Toulza E."/>
            <person name="Wyss T."/>
            <person name="Zelensky A."/>
            <person name="Zhou K."/>
            <person name="Armbrust E.V."/>
            <person name="Bhattacharya D."/>
            <person name="Goodenough U.W."/>
            <person name="Van de Peer Y."/>
            <person name="Grigoriev I.V."/>
        </authorList>
    </citation>
    <scope>NUCLEOTIDE SEQUENCE [LARGE SCALE GENOMIC DNA]</scope>
    <source>
        <strain evidence="19 20">CCMP1545</strain>
    </source>
</reference>
<dbReference type="Pfam" id="PF18199">
    <property type="entry name" value="Dynein_C"/>
    <property type="match status" value="1"/>
</dbReference>
<dbReference type="PANTHER" id="PTHR45703">
    <property type="entry name" value="DYNEIN HEAVY CHAIN"/>
    <property type="match status" value="1"/>
</dbReference>
<dbReference type="FunFam" id="3.40.50.300:FF:000223">
    <property type="entry name" value="Dynein heavy chain 3, axonemal"/>
    <property type="match status" value="1"/>
</dbReference>
<keyword evidence="10" id="KW-0243">Dynein</keyword>
<evidence type="ECO:0000256" key="6">
    <source>
        <dbReference type="ARBA" id="ARBA00022741"/>
    </source>
</evidence>
<evidence type="ECO:0000313" key="19">
    <source>
        <dbReference type="EMBL" id="EEH58749.1"/>
    </source>
</evidence>
<feature type="compositionally biased region" description="Low complexity" evidence="17">
    <location>
        <begin position="716"/>
        <end position="734"/>
    </location>
</feature>
<dbReference type="Pfam" id="PF12777">
    <property type="entry name" value="MT"/>
    <property type="match status" value="1"/>
</dbReference>
<evidence type="ECO:0000256" key="12">
    <source>
        <dbReference type="ARBA" id="ARBA00023069"/>
    </source>
</evidence>
<protein>
    <submittedName>
        <fullName evidence="19">Flagellar inner arm heavy dynein chain</fullName>
    </submittedName>
</protein>
<evidence type="ECO:0000256" key="2">
    <source>
        <dbReference type="ARBA" id="ARBA00008887"/>
    </source>
</evidence>
<evidence type="ECO:0000256" key="1">
    <source>
        <dbReference type="ARBA" id="ARBA00004611"/>
    </source>
</evidence>
<dbReference type="InterPro" id="IPR041466">
    <property type="entry name" value="Dynein_AAA5_ext"/>
</dbReference>
<dbReference type="Gene3D" id="1.10.287.2620">
    <property type="match status" value="1"/>
</dbReference>
<dbReference type="OMA" id="KIWRRIM"/>
<dbReference type="Pfam" id="PF12780">
    <property type="entry name" value="AAA_8"/>
    <property type="match status" value="1"/>
</dbReference>
<feature type="compositionally biased region" description="Basic and acidic residues" evidence="17">
    <location>
        <begin position="87"/>
        <end position="98"/>
    </location>
</feature>
<evidence type="ECO:0000256" key="9">
    <source>
        <dbReference type="ARBA" id="ARBA00022846"/>
    </source>
</evidence>
<dbReference type="PROSITE" id="PS00018">
    <property type="entry name" value="EF_HAND_1"/>
    <property type="match status" value="1"/>
</dbReference>
<dbReference type="KEGG" id="mpp:MICPUCDRAFT_55899"/>
<dbReference type="Gene3D" id="1.10.8.710">
    <property type="match status" value="1"/>
</dbReference>
<evidence type="ECO:0000256" key="11">
    <source>
        <dbReference type="ARBA" id="ARBA00023054"/>
    </source>
</evidence>
<keyword evidence="11 16" id="KW-0175">Coiled coil</keyword>
<dbReference type="FunFam" id="1.10.287.2620:FF:000002">
    <property type="entry name" value="Dynein heavy chain 2, axonemal"/>
    <property type="match status" value="1"/>
</dbReference>
<dbReference type="Gene3D" id="1.20.140.100">
    <property type="entry name" value="Dynein heavy chain, N-terminal domain 2"/>
    <property type="match status" value="1"/>
</dbReference>
<dbReference type="InterPro" id="IPR043160">
    <property type="entry name" value="Dynein_C_barrel"/>
</dbReference>
<dbReference type="Gene3D" id="1.20.58.1120">
    <property type="match status" value="1"/>
</dbReference>
<dbReference type="InterPro" id="IPR027417">
    <property type="entry name" value="P-loop_NTPase"/>
</dbReference>
<keyword evidence="4" id="KW-0493">Microtubule</keyword>
<dbReference type="FunFam" id="3.40.50.300:FF:000362">
    <property type="entry name" value="Dynein, axonemal, heavy chain 6"/>
    <property type="match status" value="1"/>
</dbReference>
<dbReference type="Pfam" id="PF12774">
    <property type="entry name" value="AAA_6"/>
    <property type="match status" value="1"/>
</dbReference>
<dbReference type="InterPro" id="IPR042228">
    <property type="entry name" value="Dynein_linker_3"/>
</dbReference>
<dbReference type="FunFam" id="1.20.140.100:FF:000004">
    <property type="entry name" value="Dynein axonemal heavy chain 6"/>
    <property type="match status" value="1"/>
</dbReference>
<dbReference type="FunFam" id="1.10.8.720:FF:000001">
    <property type="entry name" value="dynein heavy chain 7, axonemal"/>
    <property type="match status" value="1"/>
</dbReference>
<evidence type="ECO:0000256" key="3">
    <source>
        <dbReference type="ARBA" id="ARBA00022490"/>
    </source>
</evidence>
<feature type="region of interest" description="Disordered" evidence="17">
    <location>
        <begin position="613"/>
        <end position="636"/>
    </location>
</feature>
<feature type="domain" description="EF-hand" evidence="18">
    <location>
        <begin position="2486"/>
        <end position="2521"/>
    </location>
</feature>
<proteinExistence type="inferred from homology"/>
<evidence type="ECO:0000256" key="17">
    <source>
        <dbReference type="SAM" id="MobiDB-lite"/>
    </source>
</evidence>
<dbReference type="GO" id="GO:0045505">
    <property type="term" value="F:dynein intermediate chain binding"/>
    <property type="evidence" value="ECO:0007669"/>
    <property type="project" value="InterPro"/>
</dbReference>
<evidence type="ECO:0000256" key="7">
    <source>
        <dbReference type="ARBA" id="ARBA00022794"/>
    </source>
</evidence>
<dbReference type="Gene3D" id="1.20.920.20">
    <property type="match status" value="1"/>
</dbReference>
<dbReference type="Gene3D" id="1.20.1270.280">
    <property type="match status" value="1"/>
</dbReference>
<dbReference type="Pfam" id="PF03028">
    <property type="entry name" value="Dynein_heavy"/>
    <property type="match status" value="1"/>
</dbReference>
<dbReference type="Proteomes" id="UP000001876">
    <property type="component" value="Unassembled WGS sequence"/>
</dbReference>
<keyword evidence="5" id="KW-0677">Repeat</keyword>
<feature type="region of interest" description="Disordered" evidence="17">
    <location>
        <begin position="3580"/>
        <end position="3630"/>
    </location>
</feature>
<dbReference type="Pfam" id="PF12781">
    <property type="entry name" value="AAA_9"/>
    <property type="match status" value="1"/>
</dbReference>
<dbReference type="InterPro" id="IPR043157">
    <property type="entry name" value="Dynein_AAA1S"/>
</dbReference>
<dbReference type="InterPro" id="IPR041228">
    <property type="entry name" value="Dynein_C"/>
</dbReference>
<dbReference type="FunFam" id="1.20.58.1120:FF:000001">
    <property type="entry name" value="dynein heavy chain 2, axonemal"/>
    <property type="match status" value="1"/>
</dbReference>
<dbReference type="FunFam" id="1.20.920.20:FF:000006">
    <property type="entry name" value="Dynein, axonemal, heavy chain 6"/>
    <property type="match status" value="1"/>
</dbReference>
<evidence type="ECO:0000256" key="14">
    <source>
        <dbReference type="ARBA" id="ARBA00023212"/>
    </source>
</evidence>
<feature type="coiled-coil region" evidence="16">
    <location>
        <begin position="3057"/>
        <end position="3119"/>
    </location>
</feature>
<dbReference type="GO" id="GO:0005858">
    <property type="term" value="C:axonemal dynein complex"/>
    <property type="evidence" value="ECO:0007669"/>
    <property type="project" value="UniProtKB-ARBA"/>
</dbReference>
<keyword evidence="20" id="KW-1185">Reference proteome</keyword>
<keyword evidence="9 19" id="KW-0282">Flagellum</keyword>
<evidence type="ECO:0000256" key="13">
    <source>
        <dbReference type="ARBA" id="ARBA00023175"/>
    </source>
</evidence>
<dbReference type="InterPro" id="IPR035706">
    <property type="entry name" value="AAA_9"/>
</dbReference>
<evidence type="ECO:0000256" key="16">
    <source>
        <dbReference type="SAM" id="Coils"/>
    </source>
</evidence>
<dbReference type="InterPro" id="IPR042222">
    <property type="entry name" value="Dynein_2_N"/>
</dbReference>
<dbReference type="GO" id="GO:0005524">
    <property type="term" value="F:ATP binding"/>
    <property type="evidence" value="ECO:0007669"/>
    <property type="project" value="UniProtKB-KW"/>
</dbReference>
<dbReference type="GO" id="GO:0060271">
    <property type="term" value="P:cilium assembly"/>
    <property type="evidence" value="ECO:0007669"/>
    <property type="project" value="UniProtKB-ARBA"/>
</dbReference>
<keyword evidence="6" id="KW-0547">Nucleotide-binding</keyword>
<keyword evidence="7" id="KW-0970">Cilium biogenesis/degradation</keyword>
<dbReference type="FunFam" id="3.40.50.300:FF:002141">
    <property type="entry name" value="Dynein heavy chain"/>
    <property type="match status" value="1"/>
</dbReference>
<dbReference type="FunFam" id="3.40.50.300:FF:000044">
    <property type="entry name" value="Dynein heavy chain 5, axonemal"/>
    <property type="match status" value="1"/>
</dbReference>
<keyword evidence="3" id="KW-0963">Cytoplasm</keyword>
<sequence length="4323" mass="484569">MAVYKVKLPAEFRTGTVRPTTPTEASTRRARLAAAVEARRSSVSPSDSSEENYPGLVNGSIERLHVPTTRRTAGGGERATGGGERIAGGDRDDDERPTADAGFDASMGRVGRFPPRLPGDWTEAPHTATMPSRAVAGGDASEDPILGGAFRWVPSDDGAEEGHRVRPTTAELPLNVDTAAPLEWFDDPEFETSKAMTDWLEKADKERDAPGSAAKSRYYSQHGQFSWEPCYAVAYDEADETFLIEWKKTPGSRKKVKRLNVLFDAESRPRFRTRLAAAMTMRERHEARSRYHAFVEKQSFTNDDRAILNEEFKRRVMRGSDWDLACALPHVVDEEIEAAREDYRRAVKRSVVDLDLRVANKAKRMRERDGVEQIKFAPPTPARACAEYDGERPFYDVQDDVIASLPVADKMYLATAQKFYRDIDARELTLIDADDAPGSALSKLRAPMTLKTYEEYQRNHLEACEDALKSSMVAKTVGALQDLEHEALMLHESIPKKDRDARAASAAARERTMPRFVRQISLTIKDQIRTVVLNSVTGFRDFWSRFEGGDAAVAAVVNYHLPFLRVDLVVRDGAPAFDPPLQTVHDVVLALFDDALAAVRGIADVRDELAKDSGELDDDAAPPEPVATPADDEPTIKEAREIIRDVVAENFKGPRELAKTYEQFEELMEKPEPEPEPEPEAVEEGEAGAEAAAEAPPPAEGAGAEAEAGAEKPAEGDTAPAADAVPAAEGEAAAAPPPPQPVVEEEEDDEGDDDYAAAAAAKEKKKLTLPEIDAEVKRLAALAVTVDRHTETFVPFRMIGADCKPIKTSLIDTALGRRTALLTELNDEFDAINREIVDKFTKFAKGLEVDCDTAEDLDALMKFCINAHKEMAKIREETIVCGEMNDVFETNGHVLSNDSVETYWSAVMWPAVMLKLLAGTDEKVEEWKKTFKKQLKNDQRKLSDDTDEIGIEVDKFVSTGDFNDVEDSVIKSQDIDDVLKRLGAEAALYASREELFELPKTDYPQLVMVTKAFEPYKTMWALCGDFTNTVPQWMTGPFTSLDPEKMSNKIDNWYRALLKIIKNLKGPPLTVGETLKGEIEEFRERMPLIAAMRNPGLRDRHWATISEKVGFAVKADKDFSIARALQLDLPAHLEVIEGVSENASKEYSLERTLDKMQGDWTGIVFETAPWRETGSTILKGLDETQMLLDDQIVKTQSMRSSPYIGPFEDRVKLWEAKINTIQEVMDAWLKCQNGWLYLEPIFGSDDIMSQMPTEGRKFKTVDTTWRKTMLKLEVTAEVIIVGSDEELLATLNKSNGLLDEVNKGLSEYLETKRLAFPRFYFLSNDELLEILSETKDPLRVQPFLKKVFEAINLLEFQKNLEVTAMLSEEGERVKFKNSFNPKKAGGNVEKWLIECEAAQRETVADVCVKSSEAYATSKRTDWMVKWPGQVVLCIGSLYWTAQTEEAITKGEMPAHAKMCSDQLMDIVEKVRGNLTKLQRKTLSALVVLEVHARDVVADLAAKNVPTPDDFEWASQLRYTWDTIDGEKAVMVRMINAAIPYGNEYLGNSSRLVITPLTDRCYRTLMGAVHLDVGGAPEGPAGTGKTETTKDLAKAIAMQCVVFNCSDGLDYLAMAKFFKGLAASGAWACFDEFNRIDLEVLSVIAQQILTITRAKAQRQLVFEFEGTMLPLRRTCNVFITMNPGYAGRSELPDNLKALFRTVAMMVPDYAMIAEIMLYSCGYLDARALAIKLVATYKLCSEQLSSQSHYDYGMRAVISVLRAAGAVKLKYPDQDESILMLISLKDVNLPKFLAPDIPLFNNILSDLFPGVELPEPDYDHMRASLLSECEKANLQPTPVFMEKTFQLYEMILVRHGLMLVGYSYGAKTSMYRMLAGALKDLNGKGLLEENKVKIVVINPKSIYMGQLYGQFDPVSHEWQDGILATKYRQCAVDTSPDRKWVMFDGPVDAIWIENMNTVLDDNKKLCLMSGEIIAMSNSMNMIFEVQDLAVASPATVSRCGMVYVEPSMMGWEPLKESWMNTLPASLETHKPRIEELFAWLVEPCMRFVRKNCKELIPTSDINLPFALMNIFESMIDEFKAEPCEVEEKHQINFIDCSFLFATIWSIGGTTETAGRIKFDHFFRALVENRVDKSEERKDFDLGPGLTITPPAKKLGKPLPAAKAGTVYNFFFNKELMGWRPWLETTKAEPLNPELDFQNIVVTTVDTVRYRYLFDLLTTHGKHVLFGGPTGTGKTVYIKQALNSQDRSKWTSISSTFSAQTNANQIQDIIDGKLDKRRKGIFGPPFGTKAVIFIDDLNMPQLEEYGAQPPIELLRQFMDHGGWYDRSELVMRKLVDIQFAAAMGPPGGGRNPVTPRLLRHFNTISVCDFDDASLTRVYSAIVEWWGDRAQLSSEVMGKASTLVKATLEIYNTIKRELLPTPAKSHYTYNMRDISKVWQGVSMVGAPPKDVPELVRLWAHENLRVFHDRLVNDEDRLWFFDFIRKMVDKHSGLKFDKVFAHLDADDNGIIDIVELRKLMFADFVEGDQAYAEVLDVPNLLSVVEEQLVDYNQQSKTRMDLVLFLYAAEHICRISRVIRQDLGNALLVGVGGSGRQSLTRIAAYMSEYAVYSIAISKSYGVFEWHEDLKSVLRKAGGEGKPTVFLFNDTQIKLESFLEDINNILNTGEVPNLFAKDETAQVCDMVAVRAKKAGAPDGTMAELFQYFVQQCRANLHMVLCMSPVGDAFRERLRKFPSLVNCCTIDWFSEWPSDALQSVASQFLKDVEMEKEETRDACIEICQMMHQSVRTLAEKFLSDQGRFYYVTPTSYLELIGTYKTLLAEKRSSVSALRNRYESGLAQIFDAEDQVGVMKEELIALGPVLERTQVETDEILVIVAEETVEANKVREVVAKDEAFAAERAAEAKAIKDECEEELSVAIPMLEAALEALNTLTKADVTEVKAMKNPPSGVKLVMEAVCILKGIKPDMVKDPKGGLKKVPDYWGPSQKLLGDTSFLPSLHEYDKDNMDPKIIKAIKPFIAMPEFEPEVILKASKAAYGLCCWARAMEAYDRVAKVVAPKKARLAEAEAEYNVLMDGLNEKRAKLQEVEDKLQALNDKLEAMQAKKVQLENDVVMCEKKLERAEKLIGGLGGEKERWKEVAAELAVDYANLTGDVLICAGYIAYLGAFTLPYREEVLQSWKEALEEKEVPCASAFKLATVLGEPVKIRDWTIDGLPNDSFSVDNAIVMSKSRRWPLIIDPQGQANKWIRNMEKKNSLAVVKLTDGDFIRKLESSIQFGFPVLLENVGEELDPTLEPLLLKSVFKQGGSMCIKLGDNTVEYHENFRFYITSKLRNPHYLPETSVKVTLLNMMITIDGLTDQLLGIAVAKERPDLEEEKVKLVLQGAENARQLKEVEDKIIEVLGSSEGSILESETAINVISSAKELSNEINRKQEIAAKTEEKIDATRLGYRPVAIHVAHLFFNVGELCNIEPMYQYSLAWYVNLFTHAIEHAEKSSELTERLDNLIDFFTYSLYKNICRSLFEKDKLLFSFTLAATIFGYKGTLDPTEYRFLLTGGLGNKAGSENIPCEWLSEKLWLEMMRLSDLPKFSGAPPPLPREETPGTPEDVAVADGDAPADAPAAEPDPEPEPEPDDAREKKPSFCEMFQADPAAWKHVYDSATPETEDIPEPWRSDLDAFQKLLVLRTIRPDKLTRAIQLYVDASMGRKFIEPPPFDLDQCYADSTCFTPLVFVLSPGSDPMDALLKYGDSKGIHLESLSLGQGQGAKAEKLIKDASAKGSWVVLQNCHLAVSWMTTLDRICEEFVTNDEPPHEAFRIWLTSYPSPHFPVAVLQNGIKMTNEPPKGMRANMMQSFTSDPVSDPAFFDGCSRPKEWKKLLVGLAFFHAFIQERKNFGPLGWNIPYGFNDPDLKISLRQLRMFLNEASPDQPLDVPLKALVYLVGECNYGGRVTDGHDRRTLMTILTDEDGGPFHVNVMDDAYAFSPSKNFFAPPEGDYESYLEYFKSLPIAVEPEVFGLHANADITKDQGETDLILDSILSTQGNASSGGGKSKDEVLAEVAAQIRDSIPPVFDLEVANYKYPVDYYESMNSVLCQELVRFNRLLSVIHKSIGDFSLALKGLIVMTGDLDALGHAMYDGKIPTMWAKKSYPSLKPLAAYVTELLKRIAMLQKWIDEGSPPMFWITGFFFTHAFLTGVLQNYARKYKLPIDTVVFDFQAMKSTDDFTKKPADGAYCDGMFLEGCKWSETKMALVESDPKVLFTEMPVFWFKPTTNDKRADFPHYLCPIYRTAERRGVLATTGHSSNFVINLTVPSDKPQNHWIKRGVAGLLSLSY</sequence>
<evidence type="ECO:0000256" key="5">
    <source>
        <dbReference type="ARBA" id="ARBA00022737"/>
    </source>
</evidence>
<evidence type="ECO:0000256" key="10">
    <source>
        <dbReference type="ARBA" id="ARBA00023017"/>
    </source>
</evidence>
<dbReference type="GO" id="GO:0005874">
    <property type="term" value="C:microtubule"/>
    <property type="evidence" value="ECO:0007669"/>
    <property type="project" value="UniProtKB-KW"/>
</dbReference>
<evidence type="ECO:0000259" key="18">
    <source>
        <dbReference type="PROSITE" id="PS50222"/>
    </source>
</evidence>
<feature type="compositionally biased region" description="Gly residues" evidence="17">
    <location>
        <begin position="73"/>
        <end position="86"/>
    </location>
</feature>
<evidence type="ECO:0000256" key="15">
    <source>
        <dbReference type="ARBA" id="ARBA00023273"/>
    </source>
</evidence>
<dbReference type="eggNOG" id="KOG3595">
    <property type="taxonomic scope" value="Eukaryota"/>
</dbReference>
<keyword evidence="12" id="KW-0969">Cilium</keyword>
<dbReference type="InterPro" id="IPR002048">
    <property type="entry name" value="EF_hand_dom"/>
</dbReference>
<dbReference type="EMBL" id="GG663737">
    <property type="protein sequence ID" value="EEH58749.1"/>
    <property type="molecule type" value="Genomic_DNA"/>
</dbReference>
<feature type="compositionally biased region" description="Acidic residues" evidence="17">
    <location>
        <begin position="743"/>
        <end position="753"/>
    </location>
</feature>
<dbReference type="Pfam" id="PF18198">
    <property type="entry name" value="AAA_lid_11"/>
    <property type="match status" value="1"/>
</dbReference>
<feature type="compositionally biased region" description="Low complexity" evidence="17">
    <location>
        <begin position="688"/>
        <end position="707"/>
    </location>
</feature>
<keyword evidence="8" id="KW-0067">ATP-binding</keyword>
<dbReference type="InterPro" id="IPR024743">
    <property type="entry name" value="Dynein_HC_stalk"/>
</dbReference>
<organism evidence="20">
    <name type="scientific">Micromonas pusilla (strain CCMP1545)</name>
    <name type="common">Picoplanktonic green alga</name>
    <dbReference type="NCBI Taxonomy" id="564608"/>
    <lineage>
        <taxon>Eukaryota</taxon>
        <taxon>Viridiplantae</taxon>
        <taxon>Chlorophyta</taxon>
        <taxon>Mamiellophyceae</taxon>
        <taxon>Mamiellales</taxon>
        <taxon>Mamiellaceae</taxon>
        <taxon>Micromonas</taxon>
    </lineage>
</organism>
<feature type="compositionally biased region" description="Low complexity" evidence="17">
    <location>
        <begin position="36"/>
        <end position="47"/>
    </location>
</feature>
<dbReference type="Gene3D" id="6.10.140.1060">
    <property type="match status" value="1"/>
</dbReference>
<dbReference type="GO" id="GO:0003341">
    <property type="term" value="P:cilium movement"/>
    <property type="evidence" value="ECO:0007669"/>
    <property type="project" value="UniProtKB-ARBA"/>
</dbReference>
<name>C1MNH2_MICPC</name>
<dbReference type="Pfam" id="PF12775">
    <property type="entry name" value="AAA_7"/>
    <property type="match status" value="1"/>
</dbReference>
<dbReference type="FunFam" id="1.20.1270.280:FF:000001">
    <property type="entry name" value="dynein heavy chain 7, axonemal"/>
    <property type="match status" value="1"/>
</dbReference>
<comment type="similarity">
    <text evidence="2">Belongs to the dynein heavy chain family.</text>
</comment>
<gene>
    <name evidence="19" type="primary">DHC3</name>
    <name evidence="19" type="ORF">MICPUCDRAFT_55899</name>
</gene>
<dbReference type="FunFam" id="1.20.920.30:FF:000009">
    <property type="entry name" value="Dynein heavy chain 9"/>
    <property type="match status" value="1"/>
</dbReference>
<feature type="region of interest" description="Disordered" evidence="17">
    <location>
        <begin position="665"/>
        <end position="753"/>
    </location>
</feature>
<keyword evidence="14" id="KW-0206">Cytoskeleton</keyword>
<dbReference type="PROSITE" id="PS50222">
    <property type="entry name" value="EF_HAND_2"/>
    <property type="match status" value="1"/>
</dbReference>